<evidence type="ECO:0000256" key="1">
    <source>
        <dbReference type="ARBA" id="ARBA00038115"/>
    </source>
</evidence>
<keyword evidence="2" id="KW-0812">Transmembrane</keyword>
<accession>A0AAE4QR41</accession>
<gene>
    <name evidence="4" type="ORF">CH379_015780</name>
</gene>
<feature type="domain" description="AB hydrolase-1" evidence="3">
    <location>
        <begin position="274"/>
        <end position="415"/>
    </location>
</feature>
<reference evidence="4 5" key="1">
    <citation type="journal article" date="2018" name="Microb. Genom.">
        <title>Deciphering the unexplored Leptospira diversity from soils uncovers genomic evolution to virulence.</title>
        <authorList>
            <person name="Thibeaux R."/>
            <person name="Iraola G."/>
            <person name="Ferres I."/>
            <person name="Bierque E."/>
            <person name="Girault D."/>
            <person name="Soupe-Gilbert M.E."/>
            <person name="Picardeau M."/>
            <person name="Goarant C."/>
        </authorList>
    </citation>
    <scope>NUCLEOTIDE SEQUENCE [LARGE SCALE GENOMIC DNA]</scope>
    <source>
        <strain evidence="4 5">ATI7-C-A5</strain>
    </source>
</reference>
<dbReference type="PANTHER" id="PTHR22946:SF12">
    <property type="entry name" value="CONIDIAL PIGMENT BIOSYNTHESIS PROTEIN AYG1 (AFU_ORTHOLOGUE AFUA_2G17550)"/>
    <property type="match status" value="1"/>
</dbReference>
<keyword evidence="4" id="KW-0378">Hydrolase</keyword>
<dbReference type="Gene3D" id="1.20.1440.110">
    <property type="entry name" value="acylaminoacyl peptidase"/>
    <property type="match status" value="1"/>
</dbReference>
<dbReference type="Gene3D" id="3.40.50.1820">
    <property type="entry name" value="alpha/beta hydrolase"/>
    <property type="match status" value="1"/>
</dbReference>
<keyword evidence="2" id="KW-1133">Transmembrane helix</keyword>
<dbReference type="AlphaFoldDB" id="A0AAE4QR41"/>
<dbReference type="RefSeq" id="WP_243399490.1">
    <property type="nucleotide sequence ID" value="NZ_NPEF02000019.1"/>
</dbReference>
<evidence type="ECO:0000256" key="2">
    <source>
        <dbReference type="SAM" id="Phobius"/>
    </source>
</evidence>
<name>A0AAE4QR41_9LEPT</name>
<comment type="caution">
    <text evidence="4">The sequence shown here is derived from an EMBL/GenBank/DDBJ whole genome shotgun (WGS) entry which is preliminary data.</text>
</comment>
<keyword evidence="5" id="KW-1185">Reference proteome</keyword>
<dbReference type="GO" id="GO:0016787">
    <property type="term" value="F:hydrolase activity"/>
    <property type="evidence" value="ECO:0007669"/>
    <property type="project" value="UniProtKB-KW"/>
</dbReference>
<keyword evidence="2" id="KW-0472">Membrane</keyword>
<dbReference type="InterPro" id="IPR050261">
    <property type="entry name" value="FrsA_esterase"/>
</dbReference>
<sequence length="458" mass="52045">MIVNAAFKSTGNSIKITFSVRREKNRMKAYEKIGILCLYYTFTVIVSILVLTACNSTGNTRFFKDQAYHFQTLRALNDVKTDGAEVGEVMEAIRSIREGDAQSWYEGWENAAERVSTRAEKYLDRKSRGRAYLRAHNYVRTAEFFLPPDDAKRIPSFRKGVELFYKGLDTLGIRYERIAIPYEEGTRLNAVYYPGPKGAGRKPLLILLGGFDSTLEELYFVLGQAAYERGFNLLTYEGPGQGSVIRFQNLGFTHEWEKPTKVVIDSFLSGHERPSKMILIGMSLGGYLAPRAAAFEERIDGVVSYDAFFDGGEIARKTVPGFVDWLRENRLDRWIDALVYVKSSFSPSFAWAVSNAQWTMKTKNPRESMDAFRAYSLRDSASKIRQDVLILTGEEDHFIPPGQAEEFRSSLTNAKSVTSIRYDRASGGAEHCQLGAQVLWHADFFGWMTRFETKESKR</sequence>
<feature type="transmembrane region" description="Helical" evidence="2">
    <location>
        <begin position="33"/>
        <end position="53"/>
    </location>
</feature>
<dbReference type="Pfam" id="PF00561">
    <property type="entry name" value="Abhydrolase_1"/>
    <property type="match status" value="1"/>
</dbReference>
<dbReference type="Proteomes" id="UP000232122">
    <property type="component" value="Unassembled WGS sequence"/>
</dbReference>
<dbReference type="InterPro" id="IPR000073">
    <property type="entry name" value="AB_hydrolase_1"/>
</dbReference>
<evidence type="ECO:0000313" key="5">
    <source>
        <dbReference type="Proteomes" id="UP000232122"/>
    </source>
</evidence>
<dbReference type="PANTHER" id="PTHR22946">
    <property type="entry name" value="DIENELACTONE HYDROLASE DOMAIN-CONTAINING PROTEIN-RELATED"/>
    <property type="match status" value="1"/>
</dbReference>
<evidence type="ECO:0000313" key="4">
    <source>
        <dbReference type="EMBL" id="MDV6237091.1"/>
    </source>
</evidence>
<dbReference type="InterPro" id="IPR029058">
    <property type="entry name" value="AB_hydrolase_fold"/>
</dbReference>
<organism evidence="4 5">
    <name type="scientific">Leptospira ellisii</name>
    <dbReference type="NCBI Taxonomy" id="2023197"/>
    <lineage>
        <taxon>Bacteria</taxon>
        <taxon>Pseudomonadati</taxon>
        <taxon>Spirochaetota</taxon>
        <taxon>Spirochaetia</taxon>
        <taxon>Leptospirales</taxon>
        <taxon>Leptospiraceae</taxon>
        <taxon>Leptospira</taxon>
    </lineage>
</organism>
<protein>
    <submittedName>
        <fullName evidence="4">Alpha/beta fold hydrolase</fullName>
    </submittedName>
</protein>
<proteinExistence type="inferred from homology"/>
<dbReference type="EMBL" id="NPEF02000019">
    <property type="protein sequence ID" value="MDV6237091.1"/>
    <property type="molecule type" value="Genomic_DNA"/>
</dbReference>
<evidence type="ECO:0000259" key="3">
    <source>
        <dbReference type="Pfam" id="PF00561"/>
    </source>
</evidence>
<comment type="similarity">
    <text evidence="1">Belongs to the AB hydrolase superfamily. FUS2 hydrolase family.</text>
</comment>
<dbReference type="SUPFAM" id="SSF53474">
    <property type="entry name" value="alpha/beta-Hydrolases"/>
    <property type="match status" value="1"/>
</dbReference>